<comment type="caution">
    <text evidence="7">The sequence shown here is derived from an EMBL/GenBank/DDBJ whole genome shotgun (WGS) entry which is preliminary data.</text>
</comment>
<dbReference type="InterPro" id="IPR005158">
    <property type="entry name" value="BTAD"/>
</dbReference>
<dbReference type="Pfam" id="PF00486">
    <property type="entry name" value="Trans_reg_C"/>
    <property type="match status" value="1"/>
</dbReference>
<dbReference type="Gene3D" id="1.25.40.10">
    <property type="entry name" value="Tetratricopeptide repeat domain"/>
    <property type="match status" value="2"/>
</dbReference>
<dbReference type="GO" id="GO:0006355">
    <property type="term" value="P:regulation of DNA-templated transcription"/>
    <property type="evidence" value="ECO:0007669"/>
    <property type="project" value="InterPro"/>
</dbReference>
<keyword evidence="3 5" id="KW-0238">DNA-binding</keyword>
<dbReference type="Gene3D" id="3.40.50.300">
    <property type="entry name" value="P-loop containing nucleotide triphosphate hydrolases"/>
    <property type="match status" value="1"/>
</dbReference>
<dbReference type="SMART" id="SM00862">
    <property type="entry name" value="Trans_reg_C"/>
    <property type="match status" value="1"/>
</dbReference>
<dbReference type="InterPro" id="IPR011990">
    <property type="entry name" value="TPR-like_helical_dom_sf"/>
</dbReference>
<evidence type="ECO:0000256" key="5">
    <source>
        <dbReference type="PROSITE-ProRule" id="PRU01091"/>
    </source>
</evidence>
<dbReference type="Proteomes" id="UP000482960">
    <property type="component" value="Unassembled WGS sequence"/>
</dbReference>
<protein>
    <submittedName>
        <fullName evidence="7">SARP family transcriptional regulator</fullName>
    </submittedName>
</protein>
<dbReference type="Pfam" id="PF03704">
    <property type="entry name" value="BTAD"/>
    <property type="match status" value="1"/>
</dbReference>
<dbReference type="SMART" id="SM01043">
    <property type="entry name" value="BTAD"/>
    <property type="match status" value="1"/>
</dbReference>
<dbReference type="GO" id="GO:0003677">
    <property type="term" value="F:DNA binding"/>
    <property type="evidence" value="ECO:0007669"/>
    <property type="project" value="UniProtKB-UniRule"/>
</dbReference>
<evidence type="ECO:0000256" key="4">
    <source>
        <dbReference type="ARBA" id="ARBA00023163"/>
    </source>
</evidence>
<dbReference type="Pfam" id="PF00931">
    <property type="entry name" value="NB-ARC"/>
    <property type="match status" value="1"/>
</dbReference>
<dbReference type="PANTHER" id="PTHR35807:SF1">
    <property type="entry name" value="TRANSCRIPTIONAL REGULATOR REDD"/>
    <property type="match status" value="1"/>
</dbReference>
<dbReference type="InterPro" id="IPR002182">
    <property type="entry name" value="NB-ARC"/>
</dbReference>
<dbReference type="PRINTS" id="PR00364">
    <property type="entry name" value="DISEASERSIST"/>
</dbReference>
<dbReference type="CDD" id="cd15831">
    <property type="entry name" value="BTAD"/>
    <property type="match status" value="1"/>
</dbReference>
<comment type="similarity">
    <text evidence="1">Belongs to the AfsR/DnrI/RedD regulatory family.</text>
</comment>
<evidence type="ECO:0000313" key="7">
    <source>
        <dbReference type="EMBL" id="GFJ93770.1"/>
    </source>
</evidence>
<gene>
    <name evidence="7" type="ORF">Prum_074120</name>
</gene>
<dbReference type="EMBL" id="BLPG01000001">
    <property type="protein sequence ID" value="GFJ93770.1"/>
    <property type="molecule type" value="Genomic_DNA"/>
</dbReference>
<keyword evidence="4" id="KW-0804">Transcription</keyword>
<name>A0A6V8LDQ2_9ACTN</name>
<dbReference type="InterPro" id="IPR001867">
    <property type="entry name" value="OmpR/PhoB-type_DNA-bd"/>
</dbReference>
<reference evidence="7 8" key="1">
    <citation type="submission" date="2020-03" db="EMBL/GenBank/DDBJ databases">
        <title>Whole genome shotgun sequence of Phytohabitans rumicis NBRC 108638.</title>
        <authorList>
            <person name="Komaki H."/>
            <person name="Tamura T."/>
        </authorList>
    </citation>
    <scope>NUCLEOTIDE SEQUENCE [LARGE SCALE GENOMIC DNA]</scope>
    <source>
        <strain evidence="7 8">NBRC 108638</strain>
    </source>
</reference>
<dbReference type="GO" id="GO:0043531">
    <property type="term" value="F:ADP binding"/>
    <property type="evidence" value="ECO:0007669"/>
    <property type="project" value="InterPro"/>
</dbReference>
<dbReference type="AlphaFoldDB" id="A0A6V8LDQ2"/>
<dbReference type="Gene3D" id="1.10.10.10">
    <property type="entry name" value="Winged helix-like DNA-binding domain superfamily/Winged helix DNA-binding domain"/>
    <property type="match status" value="1"/>
</dbReference>
<reference evidence="7 8" key="2">
    <citation type="submission" date="2020-03" db="EMBL/GenBank/DDBJ databases">
        <authorList>
            <person name="Ichikawa N."/>
            <person name="Kimura A."/>
            <person name="Kitahashi Y."/>
            <person name="Uohara A."/>
        </authorList>
    </citation>
    <scope>NUCLEOTIDE SEQUENCE [LARGE SCALE GENOMIC DNA]</scope>
    <source>
        <strain evidence="7 8">NBRC 108638</strain>
    </source>
</reference>
<dbReference type="SUPFAM" id="SSF48452">
    <property type="entry name" value="TPR-like"/>
    <property type="match status" value="3"/>
</dbReference>
<dbReference type="InterPro" id="IPR051677">
    <property type="entry name" value="AfsR-DnrI-RedD_regulator"/>
</dbReference>
<dbReference type="InterPro" id="IPR019734">
    <property type="entry name" value="TPR_rpt"/>
</dbReference>
<dbReference type="SUPFAM" id="SSF46894">
    <property type="entry name" value="C-terminal effector domain of the bipartite response regulators"/>
    <property type="match status" value="1"/>
</dbReference>
<feature type="DNA-binding region" description="OmpR/PhoB-type" evidence="5">
    <location>
        <begin position="1"/>
        <end position="98"/>
    </location>
</feature>
<evidence type="ECO:0000256" key="1">
    <source>
        <dbReference type="ARBA" id="ARBA00005820"/>
    </source>
</evidence>
<dbReference type="SUPFAM" id="SSF52540">
    <property type="entry name" value="P-loop containing nucleoside triphosphate hydrolases"/>
    <property type="match status" value="1"/>
</dbReference>
<dbReference type="GO" id="GO:0000160">
    <property type="term" value="P:phosphorelay signal transduction system"/>
    <property type="evidence" value="ECO:0007669"/>
    <property type="project" value="InterPro"/>
</dbReference>
<sequence>MLRVKFHVLGSLEVSANDRPVRLTGQRQRRLLALLLVNADRAVSLDTLIEVVWDEDPPTTAKRQVQNSISALRRLLAVGPAPEQPTIATEGNAYRLRLAASELDAGLFQNQVDEAQELSAAGQASQAAAELRAALRLWRGPALAGLTGRVLEAAAARLDEQRRAAIEECLELELRLGRHLDVIGELTELVATYPLRERLVGQLMVALHRSGRQADALAAYRRLRESLVGELGLEPGAQLRELHTAILKDENSVDALVSSASPATTASARAVPAQLPTDIAGFTGRVDHLKELDELLPDDPPGGATAAVISAIAGTAGVGKTALAVHWGQRVRHRFPDGQLYVNLRGFHPAGRAVHPSEALRGFLDALDVPPGRIPVGLAARSALYRSLLADRRMLVVLDNARDADQVRPLLPGSRGCRVVITSRNVLAGLVAAEGARPVMLDLFDPAEAHQMLVHRLGRERVGAEPQAAEEVITRCARLPLALAVAAARAATQPGFSLATLAAELRAAGGGLAAFSSRDPATDVRAVFSWSYEQLTEPARRLFRLLGLHPGADISVPAASSLAGVPDGQARPLLAELAEARLITEHAPGRYACHDLLRAYATELTHTSDANADRRAAQHRLLDHYLHGACAADRLLDPHRDPITIPPAEPGVAVERLADHEQAMSWFTIEVPGLLAAIDRAAQTGFDAHAWRLAWAAAYFLEGSGNWEPWAAAQQTALAAARRLADRSGQAHAHRSLGRVSVHLDRVDEADAHLRQAQHYFRAVGDLAGQARVNLDLCWISARQEQYRRALEHARKSLELFRTAGNRSGQARALNTVAWVRNYLGDHEQSLVAGEQALGLHQEIGDRHGEADTWDTLGHAHHHLGHRRESVTCYLRAVSLYRDLGHRWREADTLTRLGDAHHAVGAPKAAHDAWRRAVAILDELGHPDADPVRAKLRSR</sequence>
<accession>A0A6V8LDQ2</accession>
<keyword evidence="2" id="KW-0805">Transcription regulation</keyword>
<evidence type="ECO:0000313" key="8">
    <source>
        <dbReference type="Proteomes" id="UP000482960"/>
    </source>
</evidence>
<feature type="domain" description="OmpR/PhoB-type" evidence="6">
    <location>
        <begin position="1"/>
        <end position="98"/>
    </location>
</feature>
<dbReference type="InterPro" id="IPR027417">
    <property type="entry name" value="P-loop_NTPase"/>
</dbReference>
<proteinExistence type="inferred from homology"/>
<dbReference type="PANTHER" id="PTHR35807">
    <property type="entry name" value="TRANSCRIPTIONAL REGULATOR REDD-RELATED"/>
    <property type="match status" value="1"/>
</dbReference>
<keyword evidence="8" id="KW-1185">Reference proteome</keyword>
<dbReference type="InterPro" id="IPR016032">
    <property type="entry name" value="Sig_transdc_resp-reg_C-effctor"/>
</dbReference>
<evidence type="ECO:0000259" key="6">
    <source>
        <dbReference type="PROSITE" id="PS51755"/>
    </source>
</evidence>
<dbReference type="SMART" id="SM00028">
    <property type="entry name" value="TPR"/>
    <property type="match status" value="5"/>
</dbReference>
<evidence type="ECO:0000256" key="3">
    <source>
        <dbReference type="ARBA" id="ARBA00023125"/>
    </source>
</evidence>
<evidence type="ECO:0000256" key="2">
    <source>
        <dbReference type="ARBA" id="ARBA00023015"/>
    </source>
</evidence>
<organism evidence="7 8">
    <name type="scientific">Phytohabitans rumicis</name>
    <dbReference type="NCBI Taxonomy" id="1076125"/>
    <lineage>
        <taxon>Bacteria</taxon>
        <taxon>Bacillati</taxon>
        <taxon>Actinomycetota</taxon>
        <taxon>Actinomycetes</taxon>
        <taxon>Micromonosporales</taxon>
        <taxon>Micromonosporaceae</taxon>
    </lineage>
</organism>
<dbReference type="PROSITE" id="PS51755">
    <property type="entry name" value="OMPR_PHOB"/>
    <property type="match status" value="1"/>
</dbReference>
<dbReference type="InterPro" id="IPR036388">
    <property type="entry name" value="WH-like_DNA-bd_sf"/>
</dbReference>